<dbReference type="InterPro" id="IPR050641">
    <property type="entry name" value="RIFMO-like"/>
</dbReference>
<proteinExistence type="predicted"/>
<comment type="cofactor">
    <cofactor evidence="1">
        <name>FAD</name>
        <dbReference type="ChEBI" id="CHEBI:57692"/>
    </cofactor>
</comment>
<keyword evidence="6" id="KW-1133">Transmembrane helix</keyword>
<dbReference type="GO" id="GO:0016709">
    <property type="term" value="F:oxidoreductase activity, acting on paired donors, with incorporation or reduction of molecular oxygen, NAD(P)H as one donor, and incorporation of one atom of oxygen"/>
    <property type="evidence" value="ECO:0007669"/>
    <property type="project" value="UniProtKB-ARBA"/>
</dbReference>
<accession>A0A4Y9Y6E2</accession>
<organism evidence="8 9">
    <name type="scientific">Rhodofomes roseus</name>
    <dbReference type="NCBI Taxonomy" id="34475"/>
    <lineage>
        <taxon>Eukaryota</taxon>
        <taxon>Fungi</taxon>
        <taxon>Dikarya</taxon>
        <taxon>Basidiomycota</taxon>
        <taxon>Agaricomycotina</taxon>
        <taxon>Agaricomycetes</taxon>
        <taxon>Polyporales</taxon>
        <taxon>Rhodofomes</taxon>
    </lineage>
</organism>
<dbReference type="Gene3D" id="3.50.50.60">
    <property type="entry name" value="FAD/NAD(P)-binding domain"/>
    <property type="match status" value="2"/>
</dbReference>
<feature type="domain" description="FAD-binding" evidence="7">
    <location>
        <begin position="244"/>
        <end position="347"/>
    </location>
</feature>
<evidence type="ECO:0000256" key="3">
    <source>
        <dbReference type="ARBA" id="ARBA00022827"/>
    </source>
</evidence>
<keyword evidence="3" id="KW-0274">FAD</keyword>
<gene>
    <name evidence="8" type="ORF">EVJ58_g6741</name>
</gene>
<evidence type="ECO:0000259" key="7">
    <source>
        <dbReference type="Pfam" id="PF01494"/>
    </source>
</evidence>
<dbReference type="Gene3D" id="3.30.70.2450">
    <property type="match status" value="1"/>
</dbReference>
<dbReference type="EMBL" id="SEKV01000394">
    <property type="protein sequence ID" value="TFY57905.1"/>
    <property type="molecule type" value="Genomic_DNA"/>
</dbReference>
<name>A0A4Y9Y6E2_9APHY</name>
<evidence type="ECO:0000256" key="4">
    <source>
        <dbReference type="ARBA" id="ARBA00023002"/>
    </source>
</evidence>
<comment type="caution">
    <text evidence="8">The sequence shown here is derived from an EMBL/GenBank/DDBJ whole genome shotgun (WGS) entry which is preliminary data.</text>
</comment>
<sequence length="555" mass="59786">MENKPAVLIIGAGPTGLVLAISLLKSGIPIRIIDKLSAPSGGARGTAVQPRTLELLAFLGIVDDVFTISTPPLLMAAHGTGAEVLKITRWEQEAEPSPRIPYVRTFLIFSGIKVSDLYATQPRVASSSQAELEKVLRKHLETLGAKVEFGVELTTFEQHASGVVARLRTSSNPGDAASEETLECAYMVAGDGAKGHIRRSLGLSFLGETKEGERMFTANVDVEGIDREVQVLGPNLPATLPTDTEGIQRLFESISGSKNIVLSNAAWISEWKANIRMANAFSVGRVFLAGDSAHSHSPAGGQGANTAMQDAFNLAWKLALVIRGLATPALLNTYEAERVPVVAEMLSLSTALHSLAFNRPRASALDSGEEISNEKVMFRPRRLLQLGINYRWSPIVLEARAGEDDASTNNPYGQDTTKLRAGDRAPDATPLIDADNIPRGVITLHSTFSVAHHTVLVFPTAADTLVALKPLTEHVDLRLARISVVHRNVPGREMRLEGSRALVDVEGSAHVGYEVHDDELSLVVIRPDGVIGAYTHDVADIDHYFTTLRGFSEST</sequence>
<evidence type="ECO:0000256" key="5">
    <source>
        <dbReference type="SAM" id="MobiDB-lite"/>
    </source>
</evidence>
<feature type="region of interest" description="Disordered" evidence="5">
    <location>
        <begin position="404"/>
        <end position="426"/>
    </location>
</feature>
<feature type="compositionally biased region" description="Basic and acidic residues" evidence="5">
    <location>
        <begin position="417"/>
        <end position="426"/>
    </location>
</feature>
<reference evidence="8 9" key="1">
    <citation type="submission" date="2019-01" db="EMBL/GenBank/DDBJ databases">
        <title>Genome sequencing of the rare red list fungi Fomitopsis rosea.</title>
        <authorList>
            <person name="Buettner E."/>
            <person name="Kellner H."/>
        </authorList>
    </citation>
    <scope>NUCLEOTIDE SEQUENCE [LARGE SCALE GENOMIC DNA]</scope>
    <source>
        <strain evidence="8 9">DSM 105464</strain>
    </source>
</reference>
<dbReference type="InterPro" id="IPR036188">
    <property type="entry name" value="FAD/NAD-bd_sf"/>
</dbReference>
<feature type="domain" description="FAD-binding" evidence="7">
    <location>
        <begin position="6"/>
        <end position="222"/>
    </location>
</feature>
<dbReference type="GO" id="GO:0071949">
    <property type="term" value="F:FAD binding"/>
    <property type="evidence" value="ECO:0007669"/>
    <property type="project" value="InterPro"/>
</dbReference>
<keyword evidence="6" id="KW-0812">Transmembrane</keyword>
<dbReference type="PRINTS" id="PR00420">
    <property type="entry name" value="RNGMNOXGNASE"/>
</dbReference>
<evidence type="ECO:0000313" key="8">
    <source>
        <dbReference type="EMBL" id="TFY57905.1"/>
    </source>
</evidence>
<evidence type="ECO:0000256" key="6">
    <source>
        <dbReference type="SAM" id="Phobius"/>
    </source>
</evidence>
<keyword evidence="4" id="KW-0560">Oxidoreductase</keyword>
<keyword evidence="6" id="KW-0472">Membrane</keyword>
<keyword evidence="2" id="KW-0285">Flavoprotein</keyword>
<feature type="compositionally biased region" description="Polar residues" evidence="5">
    <location>
        <begin position="407"/>
        <end position="416"/>
    </location>
</feature>
<protein>
    <recommendedName>
        <fullName evidence="7">FAD-binding domain-containing protein</fullName>
    </recommendedName>
</protein>
<evidence type="ECO:0000313" key="9">
    <source>
        <dbReference type="Proteomes" id="UP000298390"/>
    </source>
</evidence>
<evidence type="ECO:0000256" key="1">
    <source>
        <dbReference type="ARBA" id="ARBA00001974"/>
    </source>
</evidence>
<dbReference type="STRING" id="34475.A0A4Y9Y6E2"/>
<dbReference type="AlphaFoldDB" id="A0A4Y9Y6E2"/>
<dbReference type="PANTHER" id="PTHR43004">
    <property type="entry name" value="TRK SYSTEM POTASSIUM UPTAKE PROTEIN"/>
    <property type="match status" value="1"/>
</dbReference>
<dbReference type="PANTHER" id="PTHR43004:SF19">
    <property type="entry name" value="BINDING MONOOXYGENASE, PUTATIVE (JCVI)-RELATED"/>
    <property type="match status" value="1"/>
</dbReference>
<dbReference type="Gene3D" id="3.40.30.120">
    <property type="match status" value="1"/>
</dbReference>
<evidence type="ECO:0000256" key="2">
    <source>
        <dbReference type="ARBA" id="ARBA00022630"/>
    </source>
</evidence>
<dbReference type="Pfam" id="PF01494">
    <property type="entry name" value="FAD_binding_3"/>
    <property type="match status" value="2"/>
</dbReference>
<dbReference type="Proteomes" id="UP000298390">
    <property type="component" value="Unassembled WGS sequence"/>
</dbReference>
<dbReference type="SUPFAM" id="SSF51905">
    <property type="entry name" value="FAD/NAD(P)-binding domain"/>
    <property type="match status" value="1"/>
</dbReference>
<dbReference type="InterPro" id="IPR002938">
    <property type="entry name" value="FAD-bd"/>
</dbReference>
<feature type="transmembrane region" description="Helical" evidence="6">
    <location>
        <begin position="6"/>
        <end position="24"/>
    </location>
</feature>